<evidence type="ECO:0000256" key="5">
    <source>
        <dbReference type="SAM" id="SignalP"/>
    </source>
</evidence>
<dbReference type="Proteomes" id="UP001153620">
    <property type="component" value="Chromosome 1"/>
</dbReference>
<dbReference type="InterPro" id="IPR029058">
    <property type="entry name" value="AB_hydrolase_fold"/>
</dbReference>
<organism evidence="7 8">
    <name type="scientific">Chironomus riparius</name>
    <dbReference type="NCBI Taxonomy" id="315576"/>
    <lineage>
        <taxon>Eukaryota</taxon>
        <taxon>Metazoa</taxon>
        <taxon>Ecdysozoa</taxon>
        <taxon>Arthropoda</taxon>
        <taxon>Hexapoda</taxon>
        <taxon>Insecta</taxon>
        <taxon>Pterygota</taxon>
        <taxon>Neoptera</taxon>
        <taxon>Endopterygota</taxon>
        <taxon>Diptera</taxon>
        <taxon>Nematocera</taxon>
        <taxon>Chironomoidea</taxon>
        <taxon>Chironomidae</taxon>
        <taxon>Chironominae</taxon>
        <taxon>Chironomus</taxon>
    </lineage>
</organism>
<dbReference type="OrthoDB" id="8183961at2759"/>
<dbReference type="GO" id="GO:0016298">
    <property type="term" value="F:lipase activity"/>
    <property type="evidence" value="ECO:0007669"/>
    <property type="project" value="InterPro"/>
</dbReference>
<dbReference type="Pfam" id="PF00151">
    <property type="entry name" value="Lipase"/>
    <property type="match status" value="1"/>
</dbReference>
<reference evidence="7" key="2">
    <citation type="submission" date="2022-10" db="EMBL/GenBank/DDBJ databases">
        <authorList>
            <consortium name="ENA_rothamsted_submissions"/>
            <consortium name="culmorum"/>
            <person name="King R."/>
        </authorList>
    </citation>
    <scope>NUCLEOTIDE SEQUENCE</scope>
</reference>
<dbReference type="InterPro" id="IPR033906">
    <property type="entry name" value="Lipase_N"/>
</dbReference>
<dbReference type="SUPFAM" id="SSF53474">
    <property type="entry name" value="alpha/beta-Hydrolases"/>
    <property type="match status" value="1"/>
</dbReference>
<feature type="domain" description="Lipase" evidence="6">
    <location>
        <begin position="31"/>
        <end position="317"/>
    </location>
</feature>
<reference evidence="7" key="1">
    <citation type="submission" date="2022-01" db="EMBL/GenBank/DDBJ databases">
        <authorList>
            <person name="King R."/>
        </authorList>
    </citation>
    <scope>NUCLEOTIDE SEQUENCE</scope>
</reference>
<protein>
    <recommendedName>
        <fullName evidence="6">Lipase domain-containing protein</fullName>
    </recommendedName>
</protein>
<feature type="chain" id="PRO_5040147995" description="Lipase domain-containing protein" evidence="5">
    <location>
        <begin position="20"/>
        <end position="344"/>
    </location>
</feature>
<dbReference type="PANTHER" id="PTHR11610:SF177">
    <property type="entry name" value="IP13478P-RELATED"/>
    <property type="match status" value="1"/>
</dbReference>
<evidence type="ECO:0000256" key="1">
    <source>
        <dbReference type="ARBA" id="ARBA00004613"/>
    </source>
</evidence>
<feature type="signal peptide" evidence="5">
    <location>
        <begin position="1"/>
        <end position="19"/>
    </location>
</feature>
<evidence type="ECO:0000313" key="8">
    <source>
        <dbReference type="Proteomes" id="UP001153620"/>
    </source>
</evidence>
<evidence type="ECO:0000256" key="4">
    <source>
        <dbReference type="RuleBase" id="RU004262"/>
    </source>
</evidence>
<dbReference type="GO" id="GO:0005615">
    <property type="term" value="C:extracellular space"/>
    <property type="evidence" value="ECO:0007669"/>
    <property type="project" value="TreeGrafter"/>
</dbReference>
<dbReference type="InterPro" id="IPR013818">
    <property type="entry name" value="Lipase"/>
</dbReference>
<gene>
    <name evidence="7" type="ORF">CHIRRI_LOCUS1034</name>
</gene>
<evidence type="ECO:0000256" key="2">
    <source>
        <dbReference type="ARBA" id="ARBA00010701"/>
    </source>
</evidence>
<dbReference type="EMBL" id="OU895877">
    <property type="protein sequence ID" value="CAG9798049.1"/>
    <property type="molecule type" value="Genomic_DNA"/>
</dbReference>
<keyword evidence="5" id="KW-0732">Signal</keyword>
<dbReference type="AlphaFoldDB" id="A0A9N9WMW2"/>
<dbReference type="Gene3D" id="3.40.50.1820">
    <property type="entry name" value="alpha/beta hydrolase"/>
    <property type="match status" value="1"/>
</dbReference>
<proteinExistence type="inferred from homology"/>
<dbReference type="CDD" id="cd00707">
    <property type="entry name" value="Pancreat_lipase_like"/>
    <property type="match status" value="1"/>
</dbReference>
<evidence type="ECO:0000259" key="6">
    <source>
        <dbReference type="Pfam" id="PF00151"/>
    </source>
</evidence>
<keyword evidence="3" id="KW-0964">Secreted</keyword>
<accession>A0A9N9WMW2</accession>
<dbReference type="FunFam" id="3.40.50.1820:FF:000076">
    <property type="entry name" value="phospholipase A1"/>
    <property type="match status" value="1"/>
</dbReference>
<keyword evidence="8" id="KW-1185">Reference proteome</keyword>
<sequence>MKVSIAIVLFAALELFVDCADIRLFGCKVTQPECPNTDITFFLYTRDTQDDPVQLDLSDPSSVIRANYAIDRPLKVLIHGFTGDKDFSPNSHLRPAYFEHGDYNIISVDYKELAKSPCYLSAVRNLQTVANCTAQLINYFIDQNIFILDVIHVIGFSLGAQVAGMVANYMPEGRNLRRITGLDPAKPLFINVGSDGRIDSSDADFVDIIHTDVFDRGLLVPLGDVDYYVNGGFNQPGCYEQIELSPGSCNHDRAPTYYAESINSEEGFWGFQCAHWYLYVLGVCRKEDDDTLSLMGEYANDTSRGLYFLSTHKESPYARGKDFSSNNWAFSSWFAGTDVDRNQI</sequence>
<name>A0A9N9WMW2_9DIPT</name>
<comment type="subcellular location">
    <subcellularLocation>
        <location evidence="1">Secreted</location>
    </subcellularLocation>
</comment>
<comment type="similarity">
    <text evidence="2 4">Belongs to the AB hydrolase superfamily. Lipase family.</text>
</comment>
<dbReference type="GO" id="GO:0016042">
    <property type="term" value="P:lipid catabolic process"/>
    <property type="evidence" value="ECO:0007669"/>
    <property type="project" value="TreeGrafter"/>
</dbReference>
<evidence type="ECO:0000256" key="3">
    <source>
        <dbReference type="ARBA" id="ARBA00022525"/>
    </source>
</evidence>
<dbReference type="PANTHER" id="PTHR11610">
    <property type="entry name" value="LIPASE"/>
    <property type="match status" value="1"/>
</dbReference>
<dbReference type="InterPro" id="IPR000734">
    <property type="entry name" value="TAG_lipase"/>
</dbReference>
<evidence type="ECO:0000313" key="7">
    <source>
        <dbReference type="EMBL" id="CAG9798049.1"/>
    </source>
</evidence>
<dbReference type="GO" id="GO:0017171">
    <property type="term" value="F:serine hydrolase activity"/>
    <property type="evidence" value="ECO:0007669"/>
    <property type="project" value="TreeGrafter"/>
</dbReference>
<dbReference type="PRINTS" id="PR00821">
    <property type="entry name" value="TAGLIPASE"/>
</dbReference>